<evidence type="ECO:0000313" key="5">
    <source>
        <dbReference type="Proteomes" id="UP001610810"/>
    </source>
</evidence>
<comment type="caution">
    <text evidence="4">The sequence shown here is derived from an EMBL/GenBank/DDBJ whole genome shotgun (WGS) entry which is preliminary data.</text>
</comment>
<evidence type="ECO:0000256" key="1">
    <source>
        <dbReference type="SAM" id="MobiDB-lite"/>
    </source>
</evidence>
<accession>A0A6B3QP96</accession>
<dbReference type="InterPro" id="IPR005031">
    <property type="entry name" value="COQ10_START"/>
</dbReference>
<dbReference type="AlphaFoldDB" id="A0A6B3QP96"/>
<dbReference type="InterPro" id="IPR047137">
    <property type="entry name" value="ORF3"/>
</dbReference>
<dbReference type="InterPro" id="IPR023393">
    <property type="entry name" value="START-like_dom_sf"/>
</dbReference>
<name>A0A6B3QP96_STRTE</name>
<feature type="domain" description="Coenzyme Q-binding protein COQ10 START" evidence="2">
    <location>
        <begin position="10"/>
        <end position="131"/>
    </location>
</feature>
<reference evidence="4" key="1">
    <citation type="journal article" date="2020" name="Microorganisms">
        <title>Isolation, Genomic and Metabolomic Characterization of Streptomyces tendae VITAKN with Quorum Sensing Inhibitory Activity from Southern India.</title>
        <authorList>
            <person name="Ishaque N.M."/>
            <person name="Burgsdorf I."/>
            <person name="Limlingan Malit J.J."/>
            <person name="Saha S."/>
            <person name="Teta R."/>
            <person name="Ewe D."/>
            <person name="Kannabiran K."/>
            <person name="Hrouzek P."/>
            <person name="Steindler L."/>
            <person name="Costantino V."/>
            <person name="Saurav K."/>
        </authorList>
    </citation>
    <scope>NUCLEOTIDE SEQUENCE</scope>
    <source>
        <strain evidence="4">VITAKN</strain>
    </source>
</reference>
<dbReference type="PANTHER" id="PTHR33824">
    <property type="entry name" value="POLYKETIDE CYCLASE/DEHYDRASE AND LIPID TRANSPORT SUPERFAMILY PROTEIN"/>
    <property type="match status" value="1"/>
</dbReference>
<dbReference type="RefSeq" id="WP_127893148.1">
    <property type="nucleotide sequence ID" value="NZ_JAAIFS010000005.1"/>
</dbReference>
<dbReference type="EMBL" id="JBIQWK010000007">
    <property type="protein sequence ID" value="MFI0574946.1"/>
    <property type="molecule type" value="Genomic_DNA"/>
</dbReference>
<dbReference type="PANTHER" id="PTHR33824:SF7">
    <property type="entry name" value="POLYKETIDE CYCLASE_DEHYDRASE AND LIPID TRANSPORT SUPERFAMILY PROTEIN"/>
    <property type="match status" value="1"/>
</dbReference>
<gene>
    <name evidence="3" type="ORF">ACH3YB_25290</name>
    <name evidence="4" type="ORF">GUR47_23245</name>
</gene>
<evidence type="ECO:0000313" key="4">
    <source>
        <dbReference type="EMBL" id="NEV89558.1"/>
    </source>
</evidence>
<feature type="region of interest" description="Disordered" evidence="1">
    <location>
        <begin position="145"/>
        <end position="172"/>
    </location>
</feature>
<dbReference type="SUPFAM" id="SSF55961">
    <property type="entry name" value="Bet v1-like"/>
    <property type="match status" value="1"/>
</dbReference>
<proteinExistence type="predicted"/>
<evidence type="ECO:0000313" key="3">
    <source>
        <dbReference type="EMBL" id="MFI0574946.1"/>
    </source>
</evidence>
<protein>
    <submittedName>
        <fullName evidence="4">SRPBCC family protein</fullName>
    </submittedName>
</protein>
<dbReference type="Pfam" id="PF03364">
    <property type="entry name" value="Polyketide_cyc"/>
    <property type="match status" value="1"/>
</dbReference>
<dbReference type="Proteomes" id="UP001610810">
    <property type="component" value="Unassembled WGS sequence"/>
</dbReference>
<dbReference type="CDD" id="cd07817">
    <property type="entry name" value="SRPBCC_8"/>
    <property type="match status" value="1"/>
</dbReference>
<sequence>MNTVEETIEIAVPVRTAYDQWTQFECFPRFMTTVKRVEQIRPAVTLWVVGLGPLRREFATEIVDQVPDSHLTWRSLGQRHGHRGEVTFRPVEGERTSVTVRMSAGPRGLTGVLTAVPGAAGRVLRRELAHFKAYIEGHGEASGAWRGTIRGGQVRPGEPEPPRSRVAVWPVG</sequence>
<keyword evidence="5" id="KW-1185">Reference proteome</keyword>
<dbReference type="Gene3D" id="3.30.530.20">
    <property type="match status" value="1"/>
</dbReference>
<organism evidence="4">
    <name type="scientific">Streptomyces tendae</name>
    <dbReference type="NCBI Taxonomy" id="1932"/>
    <lineage>
        <taxon>Bacteria</taxon>
        <taxon>Bacillati</taxon>
        <taxon>Actinomycetota</taxon>
        <taxon>Actinomycetes</taxon>
        <taxon>Kitasatosporales</taxon>
        <taxon>Streptomycetaceae</taxon>
        <taxon>Streptomyces</taxon>
    </lineage>
</organism>
<evidence type="ECO:0000259" key="2">
    <source>
        <dbReference type="Pfam" id="PF03364"/>
    </source>
</evidence>
<dbReference type="EMBL" id="JAAIFS010000005">
    <property type="protein sequence ID" value="NEV89558.1"/>
    <property type="molecule type" value="Genomic_DNA"/>
</dbReference>
<reference evidence="3 5" key="2">
    <citation type="submission" date="2024-10" db="EMBL/GenBank/DDBJ databases">
        <authorList>
            <person name="Wannawong T."/>
            <person name="Kuncharoen N."/>
            <person name="Mhuantong W."/>
        </authorList>
    </citation>
    <scope>NUCLEOTIDE SEQUENCE [LARGE SCALE GENOMIC DNA]</scope>
    <source>
        <strain evidence="3 5">CALK1-4</strain>
    </source>
</reference>